<gene>
    <name evidence="5" type="ORF">A3F84_27335</name>
</gene>
<evidence type="ECO:0000313" key="6">
    <source>
        <dbReference type="Proteomes" id="UP000178606"/>
    </source>
</evidence>
<dbReference type="EMBL" id="MFKF01000427">
    <property type="protein sequence ID" value="OGG43707.1"/>
    <property type="molecule type" value="Genomic_DNA"/>
</dbReference>
<comment type="caution">
    <text evidence="5">The sequence shown here is derived from an EMBL/GenBank/DDBJ whole genome shotgun (WGS) entry which is preliminary data.</text>
</comment>
<sequence length="253" mass="27862">MAETTNGRPIVEIENVWKTYIMGDIRLDALKGINLAIERGEYLSIMGPSGSGKTTLFNMVGALDRPSQGRVLIHSVDMSTLDQRQIAYLRCHNIGYIFQSFNLIPVMTALENVALPMVFAGMSRAEYTEKAAAKLKQVGLGERLHHKPFELSGGQQQRVAIARAIANDPALILADEPTGNLDLKTGTEIIELLKNLNAENGTTVVTNTHDHKMLVASDRVVDLRDGLIDRIRKRDEIEIHEGTISGLDVGEHP</sequence>
<dbReference type="GO" id="GO:0098796">
    <property type="term" value="C:membrane protein complex"/>
    <property type="evidence" value="ECO:0007669"/>
    <property type="project" value="UniProtKB-ARBA"/>
</dbReference>
<dbReference type="Gene3D" id="3.40.50.300">
    <property type="entry name" value="P-loop containing nucleotide triphosphate hydrolases"/>
    <property type="match status" value="1"/>
</dbReference>
<dbReference type="GO" id="GO:0016887">
    <property type="term" value="F:ATP hydrolysis activity"/>
    <property type="evidence" value="ECO:0007669"/>
    <property type="project" value="InterPro"/>
</dbReference>
<dbReference type="Proteomes" id="UP000178606">
    <property type="component" value="Unassembled WGS sequence"/>
</dbReference>
<dbReference type="SMART" id="SM00382">
    <property type="entry name" value="AAA"/>
    <property type="match status" value="1"/>
</dbReference>
<dbReference type="PANTHER" id="PTHR24220">
    <property type="entry name" value="IMPORT ATP-BINDING PROTEIN"/>
    <property type="match status" value="1"/>
</dbReference>
<feature type="domain" description="ABC transporter" evidence="4">
    <location>
        <begin position="11"/>
        <end position="250"/>
    </location>
</feature>
<evidence type="ECO:0000259" key="4">
    <source>
        <dbReference type="PROSITE" id="PS50893"/>
    </source>
</evidence>
<dbReference type="FunFam" id="3.40.50.300:FF:000032">
    <property type="entry name" value="Export ABC transporter ATP-binding protein"/>
    <property type="match status" value="1"/>
</dbReference>
<dbReference type="GO" id="GO:0005886">
    <property type="term" value="C:plasma membrane"/>
    <property type="evidence" value="ECO:0007669"/>
    <property type="project" value="TreeGrafter"/>
</dbReference>
<evidence type="ECO:0000256" key="2">
    <source>
        <dbReference type="ARBA" id="ARBA00022741"/>
    </source>
</evidence>
<keyword evidence="3" id="KW-0067">ATP-binding</keyword>
<reference evidence="5 6" key="1">
    <citation type="journal article" date="2016" name="Nat. Commun.">
        <title>Thousands of microbial genomes shed light on interconnected biogeochemical processes in an aquifer system.</title>
        <authorList>
            <person name="Anantharaman K."/>
            <person name="Brown C.T."/>
            <person name="Hug L.A."/>
            <person name="Sharon I."/>
            <person name="Castelle C.J."/>
            <person name="Probst A.J."/>
            <person name="Thomas B.C."/>
            <person name="Singh A."/>
            <person name="Wilkins M.J."/>
            <person name="Karaoz U."/>
            <person name="Brodie E.L."/>
            <person name="Williams K.H."/>
            <person name="Hubbard S.S."/>
            <person name="Banfield J.F."/>
        </authorList>
    </citation>
    <scope>NUCLEOTIDE SEQUENCE [LARGE SCALE GENOMIC DNA]</scope>
    <source>
        <strain evidence="6">RIFCSPLOWO2_12_FULL_64_10</strain>
    </source>
</reference>
<organism evidence="5 6">
    <name type="scientific">Handelsmanbacteria sp. (strain RIFCSPLOWO2_12_FULL_64_10)</name>
    <dbReference type="NCBI Taxonomy" id="1817868"/>
    <lineage>
        <taxon>Bacteria</taxon>
        <taxon>Candidatus Handelsmaniibacteriota</taxon>
    </lineage>
</organism>
<dbReference type="InterPro" id="IPR015854">
    <property type="entry name" value="ABC_transpr_LolD-like"/>
</dbReference>
<proteinExistence type="predicted"/>
<keyword evidence="1" id="KW-0813">Transport</keyword>
<dbReference type="CDD" id="cd03255">
    <property type="entry name" value="ABC_MJ0796_LolCDE_FtsE"/>
    <property type="match status" value="1"/>
</dbReference>
<dbReference type="SUPFAM" id="SSF52540">
    <property type="entry name" value="P-loop containing nucleoside triphosphate hydrolases"/>
    <property type="match status" value="1"/>
</dbReference>
<dbReference type="InterPro" id="IPR027417">
    <property type="entry name" value="P-loop_NTPase"/>
</dbReference>
<dbReference type="GO" id="GO:0022857">
    <property type="term" value="F:transmembrane transporter activity"/>
    <property type="evidence" value="ECO:0007669"/>
    <property type="project" value="TreeGrafter"/>
</dbReference>
<keyword evidence="2" id="KW-0547">Nucleotide-binding</keyword>
<dbReference type="InterPro" id="IPR003439">
    <property type="entry name" value="ABC_transporter-like_ATP-bd"/>
</dbReference>
<dbReference type="PROSITE" id="PS50893">
    <property type="entry name" value="ABC_TRANSPORTER_2"/>
    <property type="match status" value="1"/>
</dbReference>
<evidence type="ECO:0000256" key="3">
    <source>
        <dbReference type="ARBA" id="ARBA00022840"/>
    </source>
</evidence>
<dbReference type="InterPro" id="IPR017871">
    <property type="entry name" value="ABC_transporter-like_CS"/>
</dbReference>
<dbReference type="PANTHER" id="PTHR24220:SF86">
    <property type="entry name" value="ABC TRANSPORTER ABCH.1"/>
    <property type="match status" value="1"/>
</dbReference>
<dbReference type="PROSITE" id="PS00211">
    <property type="entry name" value="ABC_TRANSPORTER_1"/>
    <property type="match status" value="1"/>
</dbReference>
<dbReference type="GO" id="GO:0005524">
    <property type="term" value="F:ATP binding"/>
    <property type="evidence" value="ECO:0007669"/>
    <property type="project" value="UniProtKB-KW"/>
</dbReference>
<protein>
    <submittedName>
        <fullName evidence="5">ABC transporter</fullName>
    </submittedName>
</protein>
<name>A0A1F6C4H3_HANXR</name>
<accession>A0A1F6C4H3</accession>
<dbReference type="InterPro" id="IPR017911">
    <property type="entry name" value="MacB-like_ATP-bd"/>
</dbReference>
<evidence type="ECO:0000313" key="5">
    <source>
        <dbReference type="EMBL" id="OGG43707.1"/>
    </source>
</evidence>
<dbReference type="InterPro" id="IPR003593">
    <property type="entry name" value="AAA+_ATPase"/>
</dbReference>
<evidence type="ECO:0000256" key="1">
    <source>
        <dbReference type="ARBA" id="ARBA00022448"/>
    </source>
</evidence>
<dbReference type="Pfam" id="PF00005">
    <property type="entry name" value="ABC_tran"/>
    <property type="match status" value="1"/>
</dbReference>
<dbReference type="AlphaFoldDB" id="A0A1F6C4H3"/>